<dbReference type="Proteomes" id="UP000830401">
    <property type="component" value="Chromosome"/>
</dbReference>
<protein>
    <submittedName>
        <fullName evidence="2">Uncharacterized protein</fullName>
    </submittedName>
</protein>
<sequence>MNNKLLLTIFVSSTSLVLADILTPIDINSLEISFLFLSASLISGIVYIGSAVFKWRKSDSLTAIVLIAGLLSLPGIVFVWDGGWKTQSIEYQHRHLSNRVIEFQMMNPGAGSYRRRFVDKIKLVPGISWLREVDANKIDTANWSKVDIDVNDLGLKYP</sequence>
<keyword evidence="3" id="KW-1185">Reference proteome</keyword>
<evidence type="ECO:0000313" key="3">
    <source>
        <dbReference type="Proteomes" id="UP000830401"/>
    </source>
</evidence>
<organism evidence="2 3">
    <name type="scientific">Hymenobacter volaticus</name>
    <dbReference type="NCBI Taxonomy" id="2932254"/>
    <lineage>
        <taxon>Bacteria</taxon>
        <taxon>Pseudomonadati</taxon>
        <taxon>Bacteroidota</taxon>
        <taxon>Cytophagia</taxon>
        <taxon>Cytophagales</taxon>
        <taxon>Hymenobacteraceae</taxon>
        <taxon>Hymenobacter</taxon>
    </lineage>
</organism>
<accession>A0ABY4G9M8</accession>
<keyword evidence="1" id="KW-0472">Membrane</keyword>
<name>A0ABY4G9M8_9BACT</name>
<evidence type="ECO:0000313" key="2">
    <source>
        <dbReference type="EMBL" id="UOQ67456.1"/>
    </source>
</evidence>
<keyword evidence="1" id="KW-1133">Transmembrane helix</keyword>
<gene>
    <name evidence="2" type="ORF">MUN86_06140</name>
</gene>
<feature type="transmembrane region" description="Helical" evidence="1">
    <location>
        <begin position="29"/>
        <end position="49"/>
    </location>
</feature>
<reference evidence="2" key="1">
    <citation type="submission" date="2022-04" db="EMBL/GenBank/DDBJ databases">
        <title>Hymenobacter sp. isolated from the air.</title>
        <authorList>
            <person name="Won M."/>
            <person name="Lee C.-M."/>
            <person name="Woen H.-Y."/>
            <person name="Kwon S.-W."/>
        </authorList>
    </citation>
    <scope>NUCLEOTIDE SEQUENCE</scope>
    <source>
        <strain evidence="2">5420S-77</strain>
    </source>
</reference>
<feature type="transmembrane region" description="Helical" evidence="1">
    <location>
        <begin position="61"/>
        <end position="80"/>
    </location>
</feature>
<keyword evidence="1" id="KW-0812">Transmembrane</keyword>
<dbReference type="RefSeq" id="WP_245123020.1">
    <property type="nucleotide sequence ID" value="NZ_CP095061.1"/>
</dbReference>
<proteinExistence type="predicted"/>
<dbReference type="EMBL" id="CP095061">
    <property type="protein sequence ID" value="UOQ67456.1"/>
    <property type="molecule type" value="Genomic_DNA"/>
</dbReference>
<evidence type="ECO:0000256" key="1">
    <source>
        <dbReference type="SAM" id="Phobius"/>
    </source>
</evidence>